<keyword evidence="9" id="KW-1185">Reference proteome</keyword>
<keyword evidence="2 8" id="KW-0378">Hydrolase</keyword>
<sequence>MSHRNLYFLLTLFAALAPCRCGNAQEIVDSWRYTLTQPAENWNAESFDDSDWKEAPGGFGTRGTPGARIGTRWATNDIWLRKTVELKEVPTNPALLIHHDEAAEVYVNGQLVLTVTGYTNDYQVLPIAGEKKAQLRRGKNQIAVHCRQTTGGQFIDVHLIDGDNVPTLPPPPRSEKPFVSELVTRWGEEVTAQNAWTEYPRPQLRREDWSNLNGMWDYAVTPAKQQEAPSEWAGEILVPFSLESKLGGVQRRLDAREALWYRRTFQADPNPGERLLLNFEAVDYRCEVFVNGQSVGQHRGGNLPFTLDITAAAKAGANELIVRVEDETEAWQLRGKQVLDAHGIWYTQVSGIWQTVWLESVPASFIRDVHLAMQVDEGGFDFRADVQGDEPGQRLAVTVRDGDQVVWQGDGSVGETLAVRIPRDQLTLWSPKVPHLYDLDIKIQNADGETIDSVRSYAGIRQVGKVQDADGNWRFTLNGETIFHWGPLDQGWWPDGLLTPPSDEAMLFDIEWLKQAGFNMIRKHIKVEPRRYYYHCDRLGMMLWQDQVSGGKGPAWTRLAQDPQDAEWPQDAHDQYMVELEQMIDTLENHPSIVVWVPFNEAWGQHRTMEVGKWTVQRDPSRLVNIASGGNFWPVGDIVDAHAYPHPRFPFDQGKQGRFDDFIKVMGEFGGHGYPVQGHLWDQNRRNWGYGGLPKSEAEYKQRYVTSLERLKELRDQGIAGGVYTQTTDVEGEINGLMTYDRKVIKIPAKELADLHRSLLED</sequence>
<reference evidence="8 9" key="1">
    <citation type="submission" date="2019-08" db="EMBL/GenBank/DDBJ databases">
        <authorList>
            <person name="Dhanesh K."/>
            <person name="Kumar G."/>
            <person name="Sasikala C."/>
            <person name="Venkata Ramana C."/>
        </authorList>
    </citation>
    <scope>NUCLEOTIDE SEQUENCE [LARGE SCALE GENOMIC DNA]</scope>
    <source>
        <strain evidence="8 9">JC645</strain>
    </source>
</reference>
<feature type="domain" description="Glycosyl hydrolases family 2 sugar binding" evidence="7">
    <location>
        <begin position="258"/>
        <end position="362"/>
    </location>
</feature>
<dbReference type="InterPro" id="IPR006103">
    <property type="entry name" value="Glyco_hydro_2_cat"/>
</dbReference>
<dbReference type="Pfam" id="PF02837">
    <property type="entry name" value="Glyco_hydro_2_N"/>
    <property type="match status" value="1"/>
</dbReference>
<dbReference type="InterPro" id="IPR006104">
    <property type="entry name" value="Glyco_hydro_2_N"/>
</dbReference>
<protein>
    <submittedName>
        <fullName evidence="8">Glycoside hydrolase family 2</fullName>
    </submittedName>
</protein>
<evidence type="ECO:0000256" key="4">
    <source>
        <dbReference type="SAM" id="SignalP"/>
    </source>
</evidence>
<dbReference type="EMBL" id="VWOX01000001">
    <property type="protein sequence ID" value="KAA5547298.1"/>
    <property type="molecule type" value="Genomic_DNA"/>
</dbReference>
<dbReference type="Gene3D" id="2.60.40.10">
    <property type="entry name" value="Immunoglobulins"/>
    <property type="match status" value="1"/>
</dbReference>
<evidence type="ECO:0000256" key="3">
    <source>
        <dbReference type="ARBA" id="ARBA00023295"/>
    </source>
</evidence>
<dbReference type="InterPro" id="IPR017853">
    <property type="entry name" value="GH"/>
</dbReference>
<evidence type="ECO:0000313" key="9">
    <source>
        <dbReference type="Proteomes" id="UP000324479"/>
    </source>
</evidence>
<dbReference type="PANTHER" id="PTHR42732">
    <property type="entry name" value="BETA-GALACTOSIDASE"/>
    <property type="match status" value="1"/>
</dbReference>
<feature type="domain" description="Glycoside hydrolase family 2 catalytic" evidence="6">
    <location>
        <begin position="504"/>
        <end position="630"/>
    </location>
</feature>
<dbReference type="PANTHER" id="PTHR42732:SF2">
    <property type="entry name" value="BETA-MANNOSIDASE"/>
    <property type="match status" value="1"/>
</dbReference>
<dbReference type="SUPFAM" id="SSF49303">
    <property type="entry name" value="beta-Galactosidase/glucuronidase domain"/>
    <property type="match status" value="1"/>
</dbReference>
<dbReference type="RefSeq" id="WP_150074509.1">
    <property type="nucleotide sequence ID" value="NZ_VWOX01000001.1"/>
</dbReference>
<dbReference type="InterPro" id="IPR006102">
    <property type="entry name" value="Ig-like_GH2"/>
</dbReference>
<proteinExistence type="inferred from homology"/>
<dbReference type="GO" id="GO:0005975">
    <property type="term" value="P:carbohydrate metabolic process"/>
    <property type="evidence" value="ECO:0007669"/>
    <property type="project" value="InterPro"/>
</dbReference>
<comment type="caution">
    <text evidence="8">The sequence shown here is derived from an EMBL/GenBank/DDBJ whole genome shotgun (WGS) entry which is preliminary data.</text>
</comment>
<dbReference type="SUPFAM" id="SSF49785">
    <property type="entry name" value="Galactose-binding domain-like"/>
    <property type="match status" value="2"/>
</dbReference>
<dbReference type="InterPro" id="IPR051913">
    <property type="entry name" value="GH2_Domain-Containing"/>
</dbReference>
<evidence type="ECO:0000313" key="8">
    <source>
        <dbReference type="EMBL" id="KAA5547298.1"/>
    </source>
</evidence>
<name>A0A5M6DI92_9BACT</name>
<evidence type="ECO:0000259" key="6">
    <source>
        <dbReference type="Pfam" id="PF02836"/>
    </source>
</evidence>
<gene>
    <name evidence="8" type="ORF">FYK55_02565</name>
</gene>
<dbReference type="GO" id="GO:0004553">
    <property type="term" value="F:hydrolase activity, hydrolyzing O-glycosyl compounds"/>
    <property type="evidence" value="ECO:0007669"/>
    <property type="project" value="InterPro"/>
</dbReference>
<dbReference type="Proteomes" id="UP000324479">
    <property type="component" value="Unassembled WGS sequence"/>
</dbReference>
<feature type="signal peptide" evidence="4">
    <location>
        <begin position="1"/>
        <end position="24"/>
    </location>
</feature>
<accession>A0A5M6DI92</accession>
<keyword evidence="3" id="KW-0326">Glycosidase</keyword>
<dbReference type="InterPro" id="IPR013783">
    <property type="entry name" value="Ig-like_fold"/>
</dbReference>
<comment type="similarity">
    <text evidence="1">Belongs to the glycosyl hydrolase 2 family.</text>
</comment>
<evidence type="ECO:0000256" key="2">
    <source>
        <dbReference type="ARBA" id="ARBA00022801"/>
    </source>
</evidence>
<evidence type="ECO:0000259" key="7">
    <source>
        <dbReference type="Pfam" id="PF02837"/>
    </source>
</evidence>
<dbReference type="SUPFAM" id="SSF51445">
    <property type="entry name" value="(Trans)glycosidases"/>
    <property type="match status" value="1"/>
</dbReference>
<dbReference type="Pfam" id="PF02836">
    <property type="entry name" value="Glyco_hydro_2_C"/>
    <property type="match status" value="1"/>
</dbReference>
<evidence type="ECO:0000259" key="5">
    <source>
        <dbReference type="Pfam" id="PF00703"/>
    </source>
</evidence>
<dbReference type="InterPro" id="IPR036156">
    <property type="entry name" value="Beta-gal/glucu_dom_sf"/>
</dbReference>
<dbReference type="Gene3D" id="3.20.20.80">
    <property type="entry name" value="Glycosidases"/>
    <property type="match status" value="1"/>
</dbReference>
<dbReference type="InterPro" id="IPR008979">
    <property type="entry name" value="Galactose-bd-like_sf"/>
</dbReference>
<feature type="domain" description="Glycoside hydrolase family 2 immunoglobulin-like beta-sandwich" evidence="5">
    <location>
        <begin position="365"/>
        <end position="461"/>
    </location>
</feature>
<dbReference type="AlphaFoldDB" id="A0A5M6DI92"/>
<dbReference type="Pfam" id="PF00703">
    <property type="entry name" value="Glyco_hydro_2"/>
    <property type="match status" value="1"/>
</dbReference>
<keyword evidence="4" id="KW-0732">Signal</keyword>
<feature type="chain" id="PRO_5024275775" evidence="4">
    <location>
        <begin position="25"/>
        <end position="762"/>
    </location>
</feature>
<organism evidence="8 9">
    <name type="scientific">Roseiconus nitratireducens</name>
    <dbReference type="NCBI Taxonomy" id="2605748"/>
    <lineage>
        <taxon>Bacteria</taxon>
        <taxon>Pseudomonadati</taxon>
        <taxon>Planctomycetota</taxon>
        <taxon>Planctomycetia</taxon>
        <taxon>Pirellulales</taxon>
        <taxon>Pirellulaceae</taxon>
        <taxon>Roseiconus</taxon>
    </lineage>
</organism>
<dbReference type="Gene3D" id="2.60.120.260">
    <property type="entry name" value="Galactose-binding domain-like"/>
    <property type="match status" value="2"/>
</dbReference>
<evidence type="ECO:0000256" key="1">
    <source>
        <dbReference type="ARBA" id="ARBA00007401"/>
    </source>
</evidence>